<reference evidence="6" key="1">
    <citation type="submission" date="2023-03" db="EMBL/GenBank/DDBJ databases">
        <title>MT1 and MT2 Draft Genomes of Novel Species.</title>
        <authorList>
            <person name="Venkateswaran K."/>
        </authorList>
    </citation>
    <scope>NUCLEOTIDE SEQUENCE</scope>
    <source>
        <strain evidence="6">F6_3S_P_2</strain>
    </source>
</reference>
<dbReference type="InterPro" id="IPR046335">
    <property type="entry name" value="LacI/GalR-like_sensor"/>
</dbReference>
<keyword evidence="3" id="KW-0804">Transcription</keyword>
<keyword evidence="7" id="KW-1185">Reference proteome</keyword>
<dbReference type="SUPFAM" id="SSF53822">
    <property type="entry name" value="Periplasmic binding protein-like I"/>
    <property type="match status" value="1"/>
</dbReference>
<dbReference type="CDD" id="cd01392">
    <property type="entry name" value="HTH_LacI"/>
    <property type="match status" value="1"/>
</dbReference>
<dbReference type="SMART" id="SM00354">
    <property type="entry name" value="HTH_LACI"/>
    <property type="match status" value="1"/>
</dbReference>
<evidence type="ECO:0000256" key="3">
    <source>
        <dbReference type="ARBA" id="ARBA00023163"/>
    </source>
</evidence>
<evidence type="ECO:0000259" key="5">
    <source>
        <dbReference type="PROSITE" id="PS50943"/>
    </source>
</evidence>
<evidence type="ECO:0000259" key="4">
    <source>
        <dbReference type="PROSITE" id="PS50932"/>
    </source>
</evidence>
<dbReference type="Pfam" id="PF00356">
    <property type="entry name" value="LacI"/>
    <property type="match status" value="1"/>
</dbReference>
<dbReference type="PROSITE" id="PS50943">
    <property type="entry name" value="HTH_CROC1"/>
    <property type="match status" value="1"/>
</dbReference>
<dbReference type="Gene3D" id="1.10.260.40">
    <property type="entry name" value="lambda repressor-like DNA-binding domains"/>
    <property type="match status" value="1"/>
</dbReference>
<dbReference type="CDD" id="cd19977">
    <property type="entry name" value="PBP1_EndR-like"/>
    <property type="match status" value="1"/>
</dbReference>
<keyword evidence="2" id="KW-0238">DNA-binding</keyword>
<dbReference type="PROSITE" id="PS50932">
    <property type="entry name" value="HTH_LACI_2"/>
    <property type="match status" value="1"/>
</dbReference>
<evidence type="ECO:0000256" key="2">
    <source>
        <dbReference type="ARBA" id="ARBA00023125"/>
    </source>
</evidence>
<dbReference type="EMBL" id="JAROCC010000001">
    <property type="protein sequence ID" value="MDN4605891.1"/>
    <property type="molecule type" value="Genomic_DNA"/>
</dbReference>
<comment type="caution">
    <text evidence="6">The sequence shown here is derived from an EMBL/GenBank/DDBJ whole genome shotgun (WGS) entry which is preliminary data.</text>
</comment>
<feature type="domain" description="HTH lacI-type" evidence="4">
    <location>
        <begin position="6"/>
        <end position="61"/>
    </location>
</feature>
<dbReference type="InterPro" id="IPR000843">
    <property type="entry name" value="HTH_LacI"/>
</dbReference>
<name>A0ABT8JL54_9BACL</name>
<proteinExistence type="predicted"/>
<protein>
    <submittedName>
        <fullName evidence="6">Substrate-binding domain-containing protein</fullName>
    </submittedName>
</protein>
<sequence length="345" mass="38855">MANRGVTIADVANKANVSKSTVSQYLNNRFEYMSEETRIRIQNVISELDYQPNIVARSLKMKSTSTIGVIVANILHAYSTQVIRAIENVCNGNNISTIICNSDDNPKKEKEYIETLLSKQVDGLIILPTNGNYKLYQRLVKQEYPIVFLDRLVEGISTDVVLLDNEKASTIAVEHFVEQGYKDIAIVTTSIIDNITPRIERINGYKNALKKNDLIVNPDYIVAMELDSLDRGLDKVFSLDKKPDAIISGNDLTLMEILKYASKQDLKVGEDFGLITIDEVSFSSFHSPTLTTIAQPTLEMGTEAAEILLSKIINKKPEKSPKLHRHEPLLIIRESTKEKKHFRDI</sequence>
<accession>A0ABT8JL54</accession>
<dbReference type="Proteomes" id="UP001175097">
    <property type="component" value="Unassembled WGS sequence"/>
</dbReference>
<dbReference type="InterPro" id="IPR028082">
    <property type="entry name" value="Peripla_BP_I"/>
</dbReference>
<organism evidence="6 7">
    <name type="scientific">Sporosarcina highlanderae</name>
    <dbReference type="NCBI Taxonomy" id="3035916"/>
    <lineage>
        <taxon>Bacteria</taxon>
        <taxon>Bacillati</taxon>
        <taxon>Bacillota</taxon>
        <taxon>Bacilli</taxon>
        <taxon>Bacillales</taxon>
        <taxon>Caryophanaceae</taxon>
        <taxon>Sporosarcina</taxon>
    </lineage>
</organism>
<dbReference type="RefSeq" id="WP_301241375.1">
    <property type="nucleotide sequence ID" value="NZ_JAROCC010000001.1"/>
</dbReference>
<dbReference type="PROSITE" id="PS00356">
    <property type="entry name" value="HTH_LACI_1"/>
    <property type="match status" value="1"/>
</dbReference>
<dbReference type="PANTHER" id="PTHR30146:SF109">
    <property type="entry name" value="HTH-TYPE TRANSCRIPTIONAL REGULATOR GALS"/>
    <property type="match status" value="1"/>
</dbReference>
<gene>
    <name evidence="6" type="ORF">P5G49_00175</name>
</gene>
<dbReference type="SUPFAM" id="SSF47413">
    <property type="entry name" value="lambda repressor-like DNA-binding domains"/>
    <property type="match status" value="1"/>
</dbReference>
<dbReference type="InterPro" id="IPR010982">
    <property type="entry name" value="Lambda_DNA-bd_dom_sf"/>
</dbReference>
<evidence type="ECO:0000256" key="1">
    <source>
        <dbReference type="ARBA" id="ARBA00023015"/>
    </source>
</evidence>
<dbReference type="PANTHER" id="PTHR30146">
    <property type="entry name" value="LACI-RELATED TRANSCRIPTIONAL REPRESSOR"/>
    <property type="match status" value="1"/>
</dbReference>
<dbReference type="Pfam" id="PF13377">
    <property type="entry name" value="Peripla_BP_3"/>
    <property type="match status" value="1"/>
</dbReference>
<evidence type="ECO:0000313" key="6">
    <source>
        <dbReference type="EMBL" id="MDN4605891.1"/>
    </source>
</evidence>
<keyword evidence="1" id="KW-0805">Transcription regulation</keyword>
<feature type="domain" description="HTH cro/C1-type" evidence="5">
    <location>
        <begin position="4"/>
        <end position="29"/>
    </location>
</feature>
<evidence type="ECO:0000313" key="7">
    <source>
        <dbReference type="Proteomes" id="UP001175097"/>
    </source>
</evidence>
<dbReference type="InterPro" id="IPR001387">
    <property type="entry name" value="Cro/C1-type_HTH"/>
</dbReference>
<dbReference type="Gene3D" id="3.40.50.2300">
    <property type="match status" value="2"/>
</dbReference>